<dbReference type="SUPFAM" id="SSF55874">
    <property type="entry name" value="ATPase domain of HSP90 chaperone/DNA topoisomerase II/histidine kinase"/>
    <property type="match status" value="1"/>
</dbReference>
<dbReference type="RefSeq" id="WP_096920019.1">
    <property type="nucleotide sequence ID" value="NZ_CP029487.1"/>
</dbReference>
<proteinExistence type="predicted"/>
<dbReference type="InterPro" id="IPR036890">
    <property type="entry name" value="HATPase_C_sf"/>
</dbReference>
<evidence type="ECO:0000259" key="2">
    <source>
        <dbReference type="Pfam" id="PF14501"/>
    </source>
</evidence>
<feature type="transmembrane region" description="Helical" evidence="1">
    <location>
        <begin position="119"/>
        <end position="137"/>
    </location>
</feature>
<feature type="transmembrane region" description="Helical" evidence="1">
    <location>
        <begin position="6"/>
        <end position="26"/>
    </location>
</feature>
<feature type="domain" description="Sensor histidine kinase NatK-like C-terminal" evidence="2">
    <location>
        <begin position="328"/>
        <end position="428"/>
    </location>
</feature>
<feature type="transmembrane region" description="Helical" evidence="1">
    <location>
        <begin position="152"/>
        <end position="171"/>
    </location>
</feature>
<dbReference type="GO" id="GO:0042802">
    <property type="term" value="F:identical protein binding"/>
    <property type="evidence" value="ECO:0007669"/>
    <property type="project" value="TreeGrafter"/>
</dbReference>
<dbReference type="PANTHER" id="PTHR40448">
    <property type="entry name" value="TWO-COMPONENT SENSOR HISTIDINE KINASE"/>
    <property type="match status" value="1"/>
</dbReference>
<accession>A0A4P9C6J5</accession>
<dbReference type="PANTHER" id="PTHR40448:SF1">
    <property type="entry name" value="TWO-COMPONENT SENSOR HISTIDINE KINASE"/>
    <property type="match status" value="1"/>
</dbReference>
<organism evidence="3 4">
    <name type="scientific">Eubacterium maltosivorans</name>
    <dbReference type="NCBI Taxonomy" id="2041044"/>
    <lineage>
        <taxon>Bacteria</taxon>
        <taxon>Bacillati</taxon>
        <taxon>Bacillota</taxon>
        <taxon>Clostridia</taxon>
        <taxon>Eubacteriales</taxon>
        <taxon>Eubacteriaceae</taxon>
        <taxon>Eubacterium</taxon>
    </lineage>
</organism>
<evidence type="ECO:0000313" key="3">
    <source>
        <dbReference type="EMBL" id="QCT70934.1"/>
    </source>
</evidence>
<dbReference type="Pfam" id="PF14501">
    <property type="entry name" value="HATPase_c_5"/>
    <property type="match status" value="1"/>
</dbReference>
<reference evidence="3 4" key="1">
    <citation type="submission" date="2018-05" db="EMBL/GenBank/DDBJ databases">
        <title>Genome comparison of Eubacterium sp.</title>
        <authorList>
            <person name="Feng Y."/>
            <person name="Sanchez-Andrea I."/>
            <person name="Stams A.J.M."/>
            <person name="De Vos W.M."/>
        </authorList>
    </citation>
    <scope>NUCLEOTIDE SEQUENCE [LARGE SCALE GENOMIC DNA]</scope>
    <source>
        <strain evidence="3 4">YI</strain>
    </source>
</reference>
<dbReference type="AlphaFoldDB" id="A0A4P9C6J5"/>
<keyword evidence="4" id="KW-1185">Reference proteome</keyword>
<keyword evidence="1" id="KW-0472">Membrane</keyword>
<keyword evidence="1" id="KW-0812">Transmembrane</keyword>
<dbReference type="CDD" id="cd16935">
    <property type="entry name" value="HATPase_AgrC-ComD-like"/>
    <property type="match status" value="1"/>
</dbReference>
<name>A0A4P9C6J5_EUBML</name>
<feature type="transmembrane region" description="Helical" evidence="1">
    <location>
        <begin position="62"/>
        <end position="79"/>
    </location>
</feature>
<feature type="transmembrane region" description="Helical" evidence="1">
    <location>
        <begin position="91"/>
        <end position="113"/>
    </location>
</feature>
<evidence type="ECO:0000313" key="4">
    <source>
        <dbReference type="Proteomes" id="UP000218387"/>
    </source>
</evidence>
<keyword evidence="1" id="KW-1133">Transmembrane helix</keyword>
<dbReference type="Proteomes" id="UP000218387">
    <property type="component" value="Chromosome"/>
</dbReference>
<protein>
    <submittedName>
        <fullName evidence="3">GHKL domain-containing protein</fullName>
    </submittedName>
</protein>
<feature type="transmembrane region" description="Helical" evidence="1">
    <location>
        <begin position="183"/>
        <end position="204"/>
    </location>
</feature>
<dbReference type="KEGG" id="emt:CPZ25_006190"/>
<dbReference type="Gene3D" id="3.30.565.10">
    <property type="entry name" value="Histidine kinase-like ATPase, C-terminal domain"/>
    <property type="match status" value="1"/>
</dbReference>
<dbReference type="EMBL" id="CP029487">
    <property type="protein sequence ID" value="QCT70934.1"/>
    <property type="molecule type" value="Genomic_DNA"/>
</dbReference>
<sequence>MDALSLLKIIITAPFGIVYFLLLSNWRFSKTKTFLITGAGILGVIILDILMELRLPYGLSDLEFRLLHIIIAAGFVIILSRYNDARTFFSFLLSCTFVAIQDLFCGILAPYMPDGVGELLNQILIFMILALVIIKFIRRPLLETLGQLQTGWIRLSLIPICLLLSFLNVASYPAPLNERPENIPAAIGLCVAIVLYNGTIYTILKQQSSYFQSTRELSAMQLQMTSLKKHIQAIAESEEHLRIFQHDLRHLTNALTVCIKAGRDDEALALLSSMNNTIEKISRPAVYHCEDEVLNAVLSVYGQMAENAGIKVCIRVDLPETLPISGEEISLVFANGIENAINACHQISSVDERRISIVCSPVGSQLFIEITNTYTGKILFDAKTGYPVTREKDHGIGTQSISAFARRYGGLLKYKAENGLFSMRLILPLYEDKNDITL</sequence>
<dbReference type="InterPro" id="IPR032834">
    <property type="entry name" value="NatK-like_C"/>
</dbReference>
<feature type="transmembrane region" description="Helical" evidence="1">
    <location>
        <begin position="33"/>
        <end position="50"/>
    </location>
</feature>
<gene>
    <name evidence="3" type="ORF">CPZ25_006190</name>
</gene>
<evidence type="ECO:0000256" key="1">
    <source>
        <dbReference type="SAM" id="Phobius"/>
    </source>
</evidence>